<dbReference type="PANTHER" id="PTHR46622">
    <property type="entry name" value="DNA-DEPENDENT METALLOPROTEASE WSS1"/>
    <property type="match status" value="1"/>
</dbReference>
<proteinExistence type="predicted"/>
<evidence type="ECO:0000313" key="4">
    <source>
        <dbReference type="Proteomes" id="UP000789706"/>
    </source>
</evidence>
<dbReference type="GO" id="GO:0008237">
    <property type="term" value="F:metallopeptidase activity"/>
    <property type="evidence" value="ECO:0007669"/>
    <property type="project" value="TreeGrafter"/>
</dbReference>
<feature type="region of interest" description="Disordered" evidence="1">
    <location>
        <begin position="324"/>
        <end position="351"/>
    </location>
</feature>
<feature type="compositionally biased region" description="Polar residues" evidence="1">
    <location>
        <begin position="334"/>
        <end position="351"/>
    </location>
</feature>
<dbReference type="Pfam" id="PF08325">
    <property type="entry name" value="WLM"/>
    <property type="match status" value="1"/>
</dbReference>
<evidence type="ECO:0000256" key="1">
    <source>
        <dbReference type="SAM" id="MobiDB-lite"/>
    </source>
</evidence>
<dbReference type="InterPro" id="IPR013536">
    <property type="entry name" value="WLM_dom"/>
</dbReference>
<dbReference type="AlphaFoldDB" id="A0A9N8YK26"/>
<sequence>MNSHSQHIGNFKAITKYSNHAEALNLLKKLATQVDTLEEFWPAEKNLLGMNLNHGESIHIRLRPHYDDRNFLDFNDLIGTMLHELTHNQCGPHDAAFYKLLDELNDEYDELLSQGFIENEYFSGLGYKVGSGIYNNITPEMAKQRALEAAEKRRKIEGIMTNGGVKLGGFDWENYGISMRELTSMAAERRRRDMIWCGKNKLPPIKWNCPYCTFLNQPLALQLNIEDITNSHSHWYCPECGYPNEAVNVMSHLYKDQPNKNVVLGEQSKSIATSVNSKTKDALNDVHDIRESNLIDTLLCDPNFGTDTDSSTISIQNIEKIPSKNTIPLKEQSETPSRAGSSSTNMKNKCRQPLNSSKKVYSFTELLIYRFSPIAKDIKCYFNSDAVEYNLLLVENSKDDNSSNRQPGISRSERKVYIVPALRKHNEQSLSYLPLINELIEAQNRWIALIMGRSLRKKVKNQLIDCKDFKNIFTIHFNSKENHDDKCVSKFIVESILQGKDCAS</sequence>
<protein>
    <submittedName>
        <fullName evidence="3">10928_t:CDS:1</fullName>
    </submittedName>
</protein>
<organism evidence="3 4">
    <name type="scientific">Diversispora eburnea</name>
    <dbReference type="NCBI Taxonomy" id="1213867"/>
    <lineage>
        <taxon>Eukaryota</taxon>
        <taxon>Fungi</taxon>
        <taxon>Fungi incertae sedis</taxon>
        <taxon>Mucoromycota</taxon>
        <taxon>Glomeromycotina</taxon>
        <taxon>Glomeromycetes</taxon>
        <taxon>Diversisporales</taxon>
        <taxon>Diversisporaceae</taxon>
        <taxon>Diversispora</taxon>
    </lineage>
</organism>
<dbReference type="OrthoDB" id="261960at2759"/>
<dbReference type="PANTHER" id="PTHR46622:SF1">
    <property type="entry name" value="DNA-DEPENDENT METALLOPROTEASE WSS1"/>
    <property type="match status" value="1"/>
</dbReference>
<accession>A0A9N8YK26</accession>
<reference evidence="3" key="1">
    <citation type="submission" date="2021-06" db="EMBL/GenBank/DDBJ databases">
        <authorList>
            <person name="Kallberg Y."/>
            <person name="Tangrot J."/>
            <person name="Rosling A."/>
        </authorList>
    </citation>
    <scope>NUCLEOTIDE SEQUENCE</scope>
    <source>
        <strain evidence="3">AZ414A</strain>
    </source>
</reference>
<dbReference type="GO" id="GO:0006281">
    <property type="term" value="P:DNA repair"/>
    <property type="evidence" value="ECO:0007669"/>
    <property type="project" value="TreeGrafter"/>
</dbReference>
<dbReference type="GO" id="GO:0005634">
    <property type="term" value="C:nucleus"/>
    <property type="evidence" value="ECO:0007669"/>
    <property type="project" value="TreeGrafter"/>
</dbReference>
<dbReference type="PROSITE" id="PS51397">
    <property type="entry name" value="WLM"/>
    <property type="match status" value="1"/>
</dbReference>
<evidence type="ECO:0000313" key="3">
    <source>
        <dbReference type="EMBL" id="CAG8433641.1"/>
    </source>
</evidence>
<evidence type="ECO:0000259" key="2">
    <source>
        <dbReference type="PROSITE" id="PS51397"/>
    </source>
</evidence>
<name>A0A9N8YK26_9GLOM</name>
<feature type="domain" description="WLM" evidence="2">
    <location>
        <begin position="1"/>
        <end position="192"/>
    </location>
</feature>
<dbReference type="Proteomes" id="UP000789706">
    <property type="component" value="Unassembled WGS sequence"/>
</dbReference>
<dbReference type="InterPro" id="IPR053000">
    <property type="entry name" value="WSS1-like_metalloprotease"/>
</dbReference>
<gene>
    <name evidence="3" type="ORF">DEBURN_LOCUS527</name>
</gene>
<dbReference type="EMBL" id="CAJVPK010000017">
    <property type="protein sequence ID" value="CAG8433641.1"/>
    <property type="molecule type" value="Genomic_DNA"/>
</dbReference>
<keyword evidence="4" id="KW-1185">Reference proteome</keyword>
<comment type="caution">
    <text evidence="3">The sequence shown here is derived from an EMBL/GenBank/DDBJ whole genome shotgun (WGS) entry which is preliminary data.</text>
</comment>